<comment type="caution">
    <text evidence="2">The sequence shown here is derived from an EMBL/GenBank/DDBJ whole genome shotgun (WGS) entry which is preliminary data.</text>
</comment>
<proteinExistence type="predicted"/>
<feature type="signal peptide" evidence="1">
    <location>
        <begin position="1"/>
        <end position="34"/>
    </location>
</feature>
<dbReference type="SUPFAM" id="SSF53474">
    <property type="entry name" value="alpha/beta-Hydrolases"/>
    <property type="match status" value="1"/>
</dbReference>
<dbReference type="eggNOG" id="COG1073">
    <property type="taxonomic scope" value="Bacteria"/>
</dbReference>
<dbReference type="Gene3D" id="3.40.50.1820">
    <property type="entry name" value="alpha/beta hydrolase"/>
    <property type="match status" value="2"/>
</dbReference>
<dbReference type="RefSeq" id="WP_005207193.1">
    <property type="nucleotide sequence ID" value="NZ_BAFC01000087.1"/>
</dbReference>
<dbReference type="InterPro" id="IPR006311">
    <property type="entry name" value="TAT_signal"/>
</dbReference>
<dbReference type="PIRSF" id="PIRSF029171">
    <property type="entry name" value="Esterase_LipA"/>
    <property type="match status" value="1"/>
</dbReference>
<dbReference type="Pfam" id="PF03583">
    <property type="entry name" value="LIP"/>
    <property type="match status" value="1"/>
</dbReference>
<dbReference type="EMBL" id="BAFC01000087">
    <property type="protein sequence ID" value="GAB40146.1"/>
    <property type="molecule type" value="Genomic_DNA"/>
</dbReference>
<dbReference type="InterPro" id="IPR005152">
    <property type="entry name" value="Lipase_secreted"/>
</dbReference>
<dbReference type="GO" id="GO:0016042">
    <property type="term" value="P:lipid catabolic process"/>
    <property type="evidence" value="ECO:0007669"/>
    <property type="project" value="InterPro"/>
</dbReference>
<dbReference type="InterPro" id="IPR029058">
    <property type="entry name" value="AB_hydrolase_fold"/>
</dbReference>
<dbReference type="GO" id="GO:0004806">
    <property type="term" value="F:triacylglycerol lipase activity"/>
    <property type="evidence" value="ECO:0007669"/>
    <property type="project" value="InterPro"/>
</dbReference>
<protein>
    <recommendedName>
        <fullName evidence="4">Lipase</fullName>
    </recommendedName>
</protein>
<evidence type="ECO:0000313" key="2">
    <source>
        <dbReference type="EMBL" id="GAB40146.1"/>
    </source>
</evidence>
<feature type="chain" id="PRO_5038791312" description="Lipase" evidence="1">
    <location>
        <begin position="35"/>
        <end position="385"/>
    </location>
</feature>
<evidence type="ECO:0000256" key="1">
    <source>
        <dbReference type="SAM" id="SignalP"/>
    </source>
</evidence>
<dbReference type="eggNOG" id="COG0400">
    <property type="taxonomic scope" value="Bacteria"/>
</dbReference>
<evidence type="ECO:0008006" key="4">
    <source>
        <dbReference type="Google" id="ProtNLM"/>
    </source>
</evidence>
<reference evidence="2 3" key="1">
    <citation type="submission" date="2012-02" db="EMBL/GenBank/DDBJ databases">
        <title>Whole genome shotgun sequence of Gordonia sputi NBRC 100414.</title>
        <authorList>
            <person name="Yoshida I."/>
            <person name="Hosoyama A."/>
            <person name="Tsuchikane K."/>
            <person name="Katsumata H."/>
            <person name="Yamazaki S."/>
            <person name="Fujita N."/>
        </authorList>
    </citation>
    <scope>NUCLEOTIDE SEQUENCE [LARGE SCALE GENOMIC DNA]</scope>
    <source>
        <strain evidence="2 3">NBRC 100414</strain>
    </source>
</reference>
<sequence length="385" mass="40263">MQQGRRGLARGVCAALSVVVSASLSVALAPAASADDRVPGGTIISRERVPAAQLPPGAAAAERVEYVTRDQSGHSAPSSGIYWIPQGTPPPGGWKIVSWAHGTTGIGDACAPSKTKTGSGVDAAVIAALKAGYAVTATDYAGLGTAEQTEYLGGRAAAHSVLDMLRAARWEESRLSNDWVSMGHSQGGHAALWAGHMAASYAPELRLHEVVAAAPASGIESVFSAFTPNVPSLGKGNIVGGLLLFILAGLDHARPELNVRDHLTVTGEKYLELAHEKCSGDFSDAMRTVSPGSLVARAFTDKAFTDALADYTSVPSNDWHVPIRIDHGLFDPVVPYVLSASLVRRLRSAGADVSFVTHPRADHTSVVDQSLDDEMRTIGQAFSND</sequence>
<accession>H5U338</accession>
<dbReference type="AlphaFoldDB" id="H5U338"/>
<evidence type="ECO:0000313" key="3">
    <source>
        <dbReference type="Proteomes" id="UP000005845"/>
    </source>
</evidence>
<name>H5U338_9ACTN</name>
<organism evidence="2 3">
    <name type="scientific">Gordonia sputi NBRC 100414</name>
    <dbReference type="NCBI Taxonomy" id="1089453"/>
    <lineage>
        <taxon>Bacteria</taxon>
        <taxon>Bacillati</taxon>
        <taxon>Actinomycetota</taxon>
        <taxon>Actinomycetes</taxon>
        <taxon>Mycobacteriales</taxon>
        <taxon>Gordoniaceae</taxon>
        <taxon>Gordonia</taxon>
    </lineage>
</organism>
<dbReference type="PANTHER" id="PTHR34853">
    <property type="match status" value="1"/>
</dbReference>
<keyword evidence="1" id="KW-0732">Signal</keyword>
<dbReference type="Proteomes" id="UP000005845">
    <property type="component" value="Unassembled WGS sequence"/>
</dbReference>
<gene>
    <name evidence="2" type="ORF">GOSPT_089_00310</name>
</gene>
<dbReference type="PROSITE" id="PS51318">
    <property type="entry name" value="TAT"/>
    <property type="match status" value="1"/>
</dbReference>
<dbReference type="PANTHER" id="PTHR34853:SF1">
    <property type="entry name" value="LIPASE 5"/>
    <property type="match status" value="1"/>
</dbReference>
<keyword evidence="3" id="KW-1185">Reference proteome</keyword>